<accession>A0ABT1I9K7</accession>
<dbReference type="SUPFAM" id="SSF52540">
    <property type="entry name" value="P-loop containing nucleoside triphosphate hydrolases"/>
    <property type="match status" value="1"/>
</dbReference>
<keyword evidence="2" id="KW-1185">Reference proteome</keyword>
<dbReference type="EMBL" id="JAMTCO010000004">
    <property type="protein sequence ID" value="MCP2269325.1"/>
    <property type="molecule type" value="Genomic_DNA"/>
</dbReference>
<organism evidence="1 2">
    <name type="scientific">Actinokineospora diospyrosa</name>
    <dbReference type="NCBI Taxonomy" id="103728"/>
    <lineage>
        <taxon>Bacteria</taxon>
        <taxon>Bacillati</taxon>
        <taxon>Actinomycetota</taxon>
        <taxon>Actinomycetes</taxon>
        <taxon>Pseudonocardiales</taxon>
        <taxon>Pseudonocardiaceae</taxon>
        <taxon>Actinokineospora</taxon>
    </lineage>
</organism>
<dbReference type="SUPFAM" id="SSF48452">
    <property type="entry name" value="TPR-like"/>
    <property type="match status" value="1"/>
</dbReference>
<dbReference type="Proteomes" id="UP001205185">
    <property type="component" value="Unassembled WGS sequence"/>
</dbReference>
<protein>
    <submittedName>
        <fullName evidence="1">AAA ATPase domain-containing protein</fullName>
    </submittedName>
</protein>
<name>A0ABT1I9K7_9PSEU</name>
<dbReference type="InterPro" id="IPR011990">
    <property type="entry name" value="TPR-like_helical_dom_sf"/>
</dbReference>
<proteinExistence type="predicted"/>
<comment type="caution">
    <text evidence="1">The sequence shown here is derived from an EMBL/GenBank/DDBJ whole genome shotgun (WGS) entry which is preliminary data.</text>
</comment>
<dbReference type="Gene3D" id="3.40.50.300">
    <property type="entry name" value="P-loop containing nucleotide triphosphate hydrolases"/>
    <property type="match status" value="1"/>
</dbReference>
<dbReference type="Gene3D" id="1.25.40.10">
    <property type="entry name" value="Tetratricopeptide repeat domain"/>
    <property type="match status" value="1"/>
</dbReference>
<sequence length="936" mass="105243">MSMPESHYVPRAAEGLLLAEIDQVRDTGQSKVVLLYGPGGVGKTRMLRALAAAGTRGATTWLEPLDVDDSEYWALENVQRRVAEGLDPDGIHFGDFLRYLTSAAATPGGGESALAVQTRTRAEFRRCYESFRDRTGATVVIPLDTVEVIRDSYLLTTLVAWMAELPATVFVLSGRPADGADTIAEQVSTAAGELTTAVLDLGGFTEQEGRLFLSDSEIGRRLPADLVTALVSLTEGHPLWLELAVDYLRGNSPPPETAVAPPHHEYQRESFRRTLITPFRGKGFWSEAIKRLAVVRHSVDQRVWQAIMADRPLPDDAPDWPRAWAALRSRPWIRLRANGQDVTLHDALAEELIRRLIPLHDHDTSWRRTLWAAAATAFAVEERSYDDVVNAIDATLVDDDPQERGSVKTQQLARLDVYKRRFDRQRAARLHYLLLSDFERGAEQVATEFRAAAARDDLRYMQLVHHEIRRFLPAGDQRPTFDAIGVVVQRFRLWLTGRPESWLDIALNVARYLVQTSQARPAVALLDGLPAVDDPELAYQVAREQGNAWMRLPGEIVVADRHFHAALGHAQSCAQPRRERLTAQARKELGFFARNIGRWDEADEHYGYASAAIKRAGAESEVLGEQASISTNWAYLKALRGDYAEADGLVSEALRVRKTLGSPLGIAISHSTAGEVCRYGQRFDEAWGHYLHAELLLVGMDNQPWLGQIYQEQAICLLQAAREGTDLEEDPLERAKELIDQALEICRERAIRWYPSALNRAGRIHSGDDADLGLRYLREAIWKAEAIADGWFQSASLIEFLELNYATWENTHDEVYRTTITQWAPKVLSTMEQFEFADLRPRWELINAHLAVHDALGQRQVSGLDDVARTYARALLTLNRNRVGSHGAAALDSEFDRFGELFARLPAPVRGQWYELLHAEWAVPARRLVERLDRLR</sequence>
<reference evidence="1 2" key="1">
    <citation type="submission" date="2022-06" db="EMBL/GenBank/DDBJ databases">
        <title>Genomic Encyclopedia of Archaeal and Bacterial Type Strains, Phase II (KMG-II): from individual species to whole genera.</title>
        <authorList>
            <person name="Goeker M."/>
        </authorList>
    </citation>
    <scope>NUCLEOTIDE SEQUENCE [LARGE SCALE GENOMIC DNA]</scope>
    <source>
        <strain evidence="1 2">DSM 44255</strain>
    </source>
</reference>
<dbReference type="InterPro" id="IPR027417">
    <property type="entry name" value="P-loop_NTPase"/>
</dbReference>
<evidence type="ECO:0000313" key="2">
    <source>
        <dbReference type="Proteomes" id="UP001205185"/>
    </source>
</evidence>
<evidence type="ECO:0000313" key="1">
    <source>
        <dbReference type="EMBL" id="MCP2269325.1"/>
    </source>
</evidence>
<gene>
    <name evidence="1" type="ORF">LV75_001813</name>
</gene>
<dbReference type="RefSeq" id="WP_253886328.1">
    <property type="nucleotide sequence ID" value="NZ_BAAAVB010000004.1"/>
</dbReference>